<dbReference type="AlphaFoldDB" id="A0AAQ3WCA4"/>
<evidence type="ECO:0000313" key="3">
    <source>
        <dbReference type="Proteomes" id="UP000194948"/>
    </source>
</evidence>
<proteinExistence type="predicted"/>
<dbReference type="EMBL" id="CP147244">
    <property type="protein sequence ID" value="WYJ99750.1"/>
    <property type="molecule type" value="Genomic_DNA"/>
</dbReference>
<protein>
    <submittedName>
        <fullName evidence="2">Uncharacterized protein</fullName>
    </submittedName>
</protein>
<organism evidence="2 3">
    <name type="scientific">Candidatus Enterococcus palustris</name>
    <dbReference type="NCBI Taxonomy" id="1834189"/>
    <lineage>
        <taxon>Bacteria</taxon>
        <taxon>Bacillati</taxon>
        <taxon>Bacillota</taxon>
        <taxon>Bacilli</taxon>
        <taxon>Lactobacillales</taxon>
        <taxon>Enterococcaceae</taxon>
        <taxon>Enterococcus</taxon>
    </lineage>
</organism>
<keyword evidence="3" id="KW-1185">Reference proteome</keyword>
<gene>
    <name evidence="2" type="ORF">A5821_000827</name>
</gene>
<keyword evidence="1" id="KW-0812">Transmembrane</keyword>
<reference evidence="3" key="1">
    <citation type="submission" date="2017-05" db="EMBL/GenBank/DDBJ databases">
        <title>The Genome Sequence of EEnterococcus faecalis 9F2_4866.</title>
        <authorList>
            <consortium name="The Broad Institute Genomics Platform"/>
            <consortium name="The Broad Institute Genomic Center for Infectious Diseases"/>
            <person name="Earl A."/>
            <person name="Manson A."/>
            <person name="Schwartman J."/>
            <person name="Gilmore M."/>
            <person name="Abouelleil A."/>
            <person name="Cao P."/>
            <person name="Chapman S."/>
            <person name="Cusick C."/>
            <person name="Shea T."/>
            <person name="Young S."/>
            <person name="Neafsey D."/>
            <person name="Nusbaum C."/>
            <person name="Birren B."/>
        </authorList>
    </citation>
    <scope>NUCLEOTIDE SEQUENCE [LARGE SCALE GENOMIC DNA]</scope>
    <source>
        <strain evidence="3">7F3_DIV0205</strain>
    </source>
</reference>
<evidence type="ECO:0000256" key="1">
    <source>
        <dbReference type="SAM" id="Phobius"/>
    </source>
</evidence>
<feature type="transmembrane region" description="Helical" evidence="1">
    <location>
        <begin position="27"/>
        <end position="48"/>
    </location>
</feature>
<keyword evidence="1" id="KW-0472">Membrane</keyword>
<dbReference type="Proteomes" id="UP000194948">
    <property type="component" value="Chromosome"/>
</dbReference>
<evidence type="ECO:0000313" key="2">
    <source>
        <dbReference type="EMBL" id="WYJ99750.1"/>
    </source>
</evidence>
<sequence length="49" mass="5834">MVLSIIFFVLGILSLFKYRATKEKLFIYIALSYFSFSFIIGFILHYLFV</sequence>
<name>A0AAQ3WCA4_9ENTE</name>
<keyword evidence="1" id="KW-1133">Transmembrane helix</keyword>
<accession>A0AAQ3WCA4</accession>
<reference evidence="2 3" key="2">
    <citation type="submission" date="2024-03" db="EMBL/GenBank/DDBJ databases">
        <title>The Genome Sequence of Enterococcus sp. DIV0205d.</title>
        <authorList>
            <consortium name="The Broad Institute Genomics Platform"/>
            <consortium name="The Broad Institute Microbial Omics Core"/>
            <consortium name="The Broad Institute Genomic Center for Infectious Diseases"/>
            <person name="Earl A."/>
            <person name="Manson A."/>
            <person name="Gilmore M."/>
            <person name="Schwartman J."/>
            <person name="Shea T."/>
            <person name="Abouelleil A."/>
            <person name="Cao P."/>
            <person name="Chapman S."/>
            <person name="Cusick C."/>
            <person name="Young S."/>
            <person name="Neafsey D."/>
            <person name="Nusbaum C."/>
            <person name="Birren B."/>
        </authorList>
    </citation>
    <scope>NUCLEOTIDE SEQUENCE [LARGE SCALE GENOMIC DNA]</scope>
    <source>
        <strain evidence="2 3">7F3_DIV0205</strain>
    </source>
</reference>